<evidence type="ECO:0000256" key="2">
    <source>
        <dbReference type="SAM" id="SignalP"/>
    </source>
</evidence>
<name>A0ABT3ZTI2_9BURK</name>
<feature type="compositionally biased region" description="Basic and acidic residues" evidence="1">
    <location>
        <begin position="76"/>
        <end position="94"/>
    </location>
</feature>
<feature type="region of interest" description="Disordered" evidence="1">
    <location>
        <begin position="76"/>
        <end position="117"/>
    </location>
</feature>
<organism evidence="3 4">
    <name type="scientific">Robbsia betulipollinis</name>
    <dbReference type="NCBI Taxonomy" id="2981849"/>
    <lineage>
        <taxon>Bacteria</taxon>
        <taxon>Pseudomonadati</taxon>
        <taxon>Pseudomonadota</taxon>
        <taxon>Betaproteobacteria</taxon>
        <taxon>Burkholderiales</taxon>
        <taxon>Burkholderiaceae</taxon>
        <taxon>Robbsia</taxon>
    </lineage>
</organism>
<dbReference type="RefSeq" id="WP_267849417.1">
    <property type="nucleotide sequence ID" value="NZ_JAPMXC010000010.1"/>
</dbReference>
<keyword evidence="4" id="KW-1185">Reference proteome</keyword>
<proteinExistence type="predicted"/>
<evidence type="ECO:0000313" key="3">
    <source>
        <dbReference type="EMBL" id="MCY0389520.1"/>
    </source>
</evidence>
<evidence type="ECO:0000313" key="4">
    <source>
        <dbReference type="Proteomes" id="UP001082899"/>
    </source>
</evidence>
<feature type="chain" id="PRO_5046625681" evidence="2">
    <location>
        <begin position="23"/>
        <end position="117"/>
    </location>
</feature>
<accession>A0ABT3ZTI2</accession>
<dbReference type="EMBL" id="JAPMXC010000010">
    <property type="protein sequence ID" value="MCY0389520.1"/>
    <property type="molecule type" value="Genomic_DNA"/>
</dbReference>
<reference evidence="3" key="1">
    <citation type="submission" date="2022-11" db="EMBL/GenBank/DDBJ databases">
        <title>Robbsia betulipollinis sp. nov., isolated from pollen of birch (Betula pendula).</title>
        <authorList>
            <person name="Shi H."/>
            <person name="Ambika Manirajan B."/>
            <person name="Ratering S."/>
            <person name="Geissler-Plaum R."/>
            <person name="Schnell S."/>
        </authorList>
    </citation>
    <scope>NUCLEOTIDE SEQUENCE</scope>
    <source>
        <strain evidence="3">Bb-Pol-6</strain>
    </source>
</reference>
<sequence>MNRIQSILLVTAAAFSVNVAFAQTPGTADAGAQTPAPEVRIVTPTTDPLVQKRNDNALANKQYKENKKAAATEYKERVKAAKSDRKQLKKDATSQEKSAMSGDAPAAPLQALPVNKE</sequence>
<dbReference type="Proteomes" id="UP001082899">
    <property type="component" value="Unassembled WGS sequence"/>
</dbReference>
<comment type="caution">
    <text evidence="3">The sequence shown here is derived from an EMBL/GenBank/DDBJ whole genome shotgun (WGS) entry which is preliminary data.</text>
</comment>
<evidence type="ECO:0000256" key="1">
    <source>
        <dbReference type="SAM" id="MobiDB-lite"/>
    </source>
</evidence>
<keyword evidence="2" id="KW-0732">Signal</keyword>
<gene>
    <name evidence="3" type="ORF">OVY01_20450</name>
</gene>
<feature type="signal peptide" evidence="2">
    <location>
        <begin position="1"/>
        <end position="22"/>
    </location>
</feature>
<protein>
    <submittedName>
        <fullName evidence="3">Uncharacterized protein</fullName>
    </submittedName>
</protein>